<protein>
    <submittedName>
        <fullName evidence="1">HicA-like toxin of HicAB toxin-antitoxin system</fullName>
    </submittedName>
</protein>
<dbReference type="Proteomes" id="UP000292136">
    <property type="component" value="Unassembled WGS sequence"/>
</dbReference>
<dbReference type="EMBL" id="SHKM01000001">
    <property type="protein sequence ID" value="RZT89282.1"/>
    <property type="molecule type" value="Genomic_DNA"/>
</dbReference>
<proteinExistence type="predicted"/>
<gene>
    <name evidence="1" type="ORF">EV678_0062</name>
</gene>
<reference evidence="1 2" key="1">
    <citation type="submission" date="2019-02" db="EMBL/GenBank/DDBJ databases">
        <title>Genomic Encyclopedia of Type Strains, Phase IV (KMG-IV): sequencing the most valuable type-strain genomes for metagenomic binning, comparative biology and taxonomic classification.</title>
        <authorList>
            <person name="Goeker M."/>
        </authorList>
    </citation>
    <scope>NUCLEOTIDE SEQUENCE [LARGE SCALE GENOMIC DNA]</scope>
    <source>
        <strain evidence="1 2">DSM 21223</strain>
    </source>
</reference>
<organism evidence="1 2">
    <name type="scientific">Azospira oryzae</name>
    <dbReference type="NCBI Taxonomy" id="146939"/>
    <lineage>
        <taxon>Bacteria</taxon>
        <taxon>Pseudomonadati</taxon>
        <taxon>Pseudomonadota</taxon>
        <taxon>Betaproteobacteria</taxon>
        <taxon>Rhodocyclales</taxon>
        <taxon>Rhodocyclaceae</taxon>
        <taxon>Azospira</taxon>
    </lineage>
</organism>
<accession>A0ABY0INZ3</accession>
<sequence length="92" mass="10361">MSHKHANLLRSIFQDPLSANIHWREVESLLHHLGAAVEPTHGARYRVVLNKVEGFFHHPHNSSTCSKTDIKQLREFLGHAGVSLSAYEKGPD</sequence>
<evidence type="ECO:0000313" key="2">
    <source>
        <dbReference type="Proteomes" id="UP000292136"/>
    </source>
</evidence>
<name>A0ABY0INZ3_9RHOO</name>
<evidence type="ECO:0000313" key="1">
    <source>
        <dbReference type="EMBL" id="RZT89282.1"/>
    </source>
</evidence>
<keyword evidence="2" id="KW-1185">Reference proteome</keyword>
<dbReference type="RefSeq" id="WP_130458093.1">
    <property type="nucleotide sequence ID" value="NZ_SHKM01000001.1"/>
</dbReference>
<comment type="caution">
    <text evidence="1">The sequence shown here is derived from an EMBL/GenBank/DDBJ whole genome shotgun (WGS) entry which is preliminary data.</text>
</comment>